<sequence length="427" mass="46371">MQSAPDLALRGAQCPAYGYAAEVSWEPPSPRVCELIRQGARRALDPPQDWLRELDEATLSGPQRVHISEDPVLAAATRRANRSNLLFWASANIDRPGARVPPNVGDVPVAVARDLVRRGLNESALDAYRAGQGVAIRRWIGICLSLTADVDELRELLDVSCRSITTFVDDTIAAVTELIARQRDELAQGTHAERRETVGLLLYGAPIPPARAEQRLGYRLTGRHTAAIVWSEEAHADPAALARVTDLVAASAADPQPLTVLAADATRWMWLHGHPDRVSLRDELAAEPSVRVAVGSSGEDLAGFRRSHIDALTAQRMLARLASPQQLATHDEVELVALATSDVEAADGFVRRVLGELAHAEPEIREAARVFIAAQCNASHAADRLYIHRNTLLRRLAQAGRLLPRPLAEDVVGVGTALEILRWRGAG</sequence>
<dbReference type="Gene3D" id="1.10.10.2840">
    <property type="entry name" value="PucR C-terminal helix-turn-helix domain"/>
    <property type="match status" value="1"/>
</dbReference>
<name>A0A6I6N7G2_9ACTN</name>
<evidence type="ECO:0000313" key="5">
    <source>
        <dbReference type="Proteomes" id="UP000436138"/>
    </source>
</evidence>
<proteinExistence type="inferred from homology"/>
<dbReference type="PANTHER" id="PTHR33744:SF1">
    <property type="entry name" value="DNA-BINDING TRANSCRIPTIONAL ACTIVATOR ADER"/>
    <property type="match status" value="1"/>
</dbReference>
<reference evidence="4 5" key="1">
    <citation type="submission" date="2019-12" db="EMBL/GenBank/DDBJ databases">
        <title>Streptomyces sp. strain T44 isolated from rhizosphere soil of Broussonetia papyrifera.</title>
        <authorList>
            <person name="Mo P."/>
        </authorList>
    </citation>
    <scope>NUCLEOTIDE SEQUENCE [LARGE SCALE GENOMIC DNA]</scope>
    <source>
        <strain evidence="4 5">T44</strain>
    </source>
</reference>
<accession>A0A6I6N7G2</accession>
<feature type="domain" description="PucR C-terminal helix-turn-helix" evidence="2">
    <location>
        <begin position="366"/>
        <end position="418"/>
    </location>
</feature>
<dbReference type="Pfam" id="PF13556">
    <property type="entry name" value="HTH_30"/>
    <property type="match status" value="1"/>
</dbReference>
<dbReference type="SUPFAM" id="SSF46689">
    <property type="entry name" value="Homeodomain-like"/>
    <property type="match status" value="1"/>
</dbReference>
<comment type="similarity">
    <text evidence="1">Belongs to the CdaR family.</text>
</comment>
<dbReference type="InterPro" id="IPR025736">
    <property type="entry name" value="PucR_C-HTH_dom"/>
</dbReference>
<dbReference type="InterPro" id="IPR009057">
    <property type="entry name" value="Homeodomain-like_sf"/>
</dbReference>
<dbReference type="PANTHER" id="PTHR33744">
    <property type="entry name" value="CARBOHYDRATE DIACID REGULATOR"/>
    <property type="match status" value="1"/>
</dbReference>
<gene>
    <name evidence="4" type="ORF">GQF42_41490</name>
</gene>
<protein>
    <submittedName>
        <fullName evidence="4">PucR family transcriptional regulator</fullName>
    </submittedName>
</protein>
<dbReference type="EMBL" id="CP047020">
    <property type="protein sequence ID" value="QHA08873.1"/>
    <property type="molecule type" value="Genomic_DNA"/>
</dbReference>
<dbReference type="AlphaFoldDB" id="A0A6I6N7G2"/>
<dbReference type="KEGG" id="sbro:GQF42_41490"/>
<organism evidence="4 5">
    <name type="scientific">Streptomyces broussonetiae</name>
    <dbReference type="NCBI Taxonomy" id="2686304"/>
    <lineage>
        <taxon>Bacteria</taxon>
        <taxon>Bacillati</taxon>
        <taxon>Actinomycetota</taxon>
        <taxon>Actinomycetes</taxon>
        <taxon>Kitasatosporales</taxon>
        <taxon>Streptomycetaceae</taxon>
        <taxon>Streptomyces</taxon>
    </lineage>
</organism>
<dbReference type="InterPro" id="IPR041522">
    <property type="entry name" value="CdaR_GGDEF"/>
</dbReference>
<evidence type="ECO:0000259" key="3">
    <source>
        <dbReference type="Pfam" id="PF17853"/>
    </source>
</evidence>
<evidence type="ECO:0000259" key="2">
    <source>
        <dbReference type="Pfam" id="PF13556"/>
    </source>
</evidence>
<dbReference type="InterPro" id="IPR051448">
    <property type="entry name" value="CdaR-like_regulators"/>
</dbReference>
<evidence type="ECO:0000313" key="4">
    <source>
        <dbReference type="EMBL" id="QHA08873.1"/>
    </source>
</evidence>
<feature type="domain" description="CdaR GGDEF-like" evidence="3">
    <location>
        <begin position="211"/>
        <end position="317"/>
    </location>
</feature>
<dbReference type="InterPro" id="IPR042070">
    <property type="entry name" value="PucR_C-HTH_sf"/>
</dbReference>
<dbReference type="Pfam" id="PF17853">
    <property type="entry name" value="GGDEF_2"/>
    <property type="match status" value="1"/>
</dbReference>
<evidence type="ECO:0000256" key="1">
    <source>
        <dbReference type="ARBA" id="ARBA00006754"/>
    </source>
</evidence>
<dbReference type="Proteomes" id="UP000436138">
    <property type="component" value="Chromosome"/>
</dbReference>
<keyword evidence="5" id="KW-1185">Reference proteome</keyword>